<name>A0ABZ2KHH8_9BACT</name>
<keyword evidence="8" id="KW-0868">Chloride</keyword>
<dbReference type="RefSeq" id="WP_394847646.1">
    <property type="nucleotide sequence ID" value="NZ_CP089982.1"/>
</dbReference>
<evidence type="ECO:0000256" key="8">
    <source>
        <dbReference type="ARBA" id="ARBA00023214"/>
    </source>
</evidence>
<evidence type="ECO:0000256" key="3">
    <source>
        <dbReference type="ARBA" id="ARBA00022692"/>
    </source>
</evidence>
<organism evidence="11 12">
    <name type="scientific">Pendulispora brunnea</name>
    <dbReference type="NCBI Taxonomy" id="2905690"/>
    <lineage>
        <taxon>Bacteria</taxon>
        <taxon>Pseudomonadati</taxon>
        <taxon>Myxococcota</taxon>
        <taxon>Myxococcia</taxon>
        <taxon>Myxococcales</taxon>
        <taxon>Sorangiineae</taxon>
        <taxon>Pendulisporaceae</taxon>
        <taxon>Pendulispora</taxon>
    </lineage>
</organism>
<dbReference type="InterPro" id="IPR014743">
    <property type="entry name" value="Cl-channel_core"/>
</dbReference>
<accession>A0ABZ2KHH8</accession>
<feature type="transmembrane region" description="Helical" evidence="10">
    <location>
        <begin position="307"/>
        <end position="327"/>
    </location>
</feature>
<evidence type="ECO:0000313" key="11">
    <source>
        <dbReference type="EMBL" id="WXA97030.1"/>
    </source>
</evidence>
<keyword evidence="9" id="KW-0407">Ion channel</keyword>
<keyword evidence="12" id="KW-1185">Reference proteome</keyword>
<keyword evidence="5" id="KW-0406">Ion transport</keyword>
<dbReference type="EMBL" id="CP089982">
    <property type="protein sequence ID" value="WXA97030.1"/>
    <property type="molecule type" value="Genomic_DNA"/>
</dbReference>
<dbReference type="PRINTS" id="PR00762">
    <property type="entry name" value="CLCHANNEL"/>
</dbReference>
<feature type="transmembrane region" description="Helical" evidence="10">
    <location>
        <begin position="208"/>
        <end position="225"/>
    </location>
</feature>
<evidence type="ECO:0000256" key="6">
    <source>
        <dbReference type="ARBA" id="ARBA00023136"/>
    </source>
</evidence>
<evidence type="ECO:0000256" key="10">
    <source>
        <dbReference type="SAM" id="Phobius"/>
    </source>
</evidence>
<dbReference type="InterPro" id="IPR001807">
    <property type="entry name" value="ClC"/>
</dbReference>
<gene>
    <name evidence="11" type="ORF">LZC95_09305</name>
</gene>
<dbReference type="Proteomes" id="UP001379533">
    <property type="component" value="Chromosome"/>
</dbReference>
<evidence type="ECO:0000313" key="12">
    <source>
        <dbReference type="Proteomes" id="UP001379533"/>
    </source>
</evidence>
<evidence type="ECO:0000256" key="9">
    <source>
        <dbReference type="ARBA" id="ARBA00023303"/>
    </source>
</evidence>
<feature type="transmembrane region" description="Helical" evidence="10">
    <location>
        <begin position="171"/>
        <end position="196"/>
    </location>
</feature>
<feature type="transmembrane region" description="Helical" evidence="10">
    <location>
        <begin position="245"/>
        <end position="264"/>
    </location>
</feature>
<sequence>MALFAGGFAIAFRAALTFFLHHAAGEGNIVAALARAPIWLRVLSPALGGLLAGVVGLWVARKPAGHGVDDVMEAVVLGRVHLSMRVTLMKSLASWLAIASGGSIGREGPLIQFGGAAGKVVSDRLGLSRERARILIAAGTAAGFAAAYNTPFAAVLFVLEVVAGVVVLDTMVPTLVATAVATALTRAVVGAGPIYGQRAFELRADTEFLAFAGLAILATLVAQGFMRLLSIGKKAFHRAALPLPWRPAAGGLLAGAIVALLPEVAGNGYEPLDALLSARFTAGFVVVLLLGKALATTASVSSGSPGGVFTPVLLLGGGTGYLYAVALHHAGIGVGPAGGYALVGMAAAVAATTHAPLMAAVMAFELSGDYAVVLPLILVTALSTGMSRKLRKDSIYTAELRDRGISWELTMEGRKIDH</sequence>
<dbReference type="CDD" id="cd00400">
    <property type="entry name" value="Voltage_gated_ClC"/>
    <property type="match status" value="1"/>
</dbReference>
<dbReference type="Pfam" id="PF00654">
    <property type="entry name" value="Voltage_CLC"/>
    <property type="match status" value="1"/>
</dbReference>
<evidence type="ECO:0000256" key="7">
    <source>
        <dbReference type="ARBA" id="ARBA00023173"/>
    </source>
</evidence>
<feature type="transmembrane region" description="Helical" evidence="10">
    <location>
        <begin position="370"/>
        <end position="387"/>
    </location>
</feature>
<keyword evidence="7" id="KW-0869">Chloride channel</keyword>
<evidence type="ECO:0000256" key="2">
    <source>
        <dbReference type="ARBA" id="ARBA00022448"/>
    </source>
</evidence>
<dbReference type="PANTHER" id="PTHR43427">
    <property type="entry name" value="CHLORIDE CHANNEL PROTEIN CLC-E"/>
    <property type="match status" value="1"/>
</dbReference>
<dbReference type="PANTHER" id="PTHR43427:SF6">
    <property type="entry name" value="CHLORIDE CHANNEL PROTEIN CLC-E"/>
    <property type="match status" value="1"/>
</dbReference>
<feature type="transmembrane region" description="Helical" evidence="10">
    <location>
        <begin position="38"/>
        <end position="60"/>
    </location>
</feature>
<dbReference type="Gene3D" id="1.10.3080.10">
    <property type="entry name" value="Clc chloride channel"/>
    <property type="match status" value="1"/>
</dbReference>
<feature type="transmembrane region" description="Helical" evidence="10">
    <location>
        <begin position="339"/>
        <end position="364"/>
    </location>
</feature>
<keyword evidence="6 10" id="KW-0472">Membrane</keyword>
<keyword evidence="2" id="KW-0813">Transport</keyword>
<evidence type="ECO:0000256" key="5">
    <source>
        <dbReference type="ARBA" id="ARBA00023065"/>
    </source>
</evidence>
<evidence type="ECO:0000256" key="1">
    <source>
        <dbReference type="ARBA" id="ARBA00004141"/>
    </source>
</evidence>
<evidence type="ECO:0000256" key="4">
    <source>
        <dbReference type="ARBA" id="ARBA00022989"/>
    </source>
</evidence>
<feature type="transmembrane region" description="Helical" evidence="10">
    <location>
        <begin position="276"/>
        <end position="295"/>
    </location>
</feature>
<dbReference type="SUPFAM" id="SSF81340">
    <property type="entry name" value="Clc chloride channel"/>
    <property type="match status" value="1"/>
</dbReference>
<proteinExistence type="predicted"/>
<feature type="transmembrane region" description="Helical" evidence="10">
    <location>
        <begin position="134"/>
        <end position="159"/>
    </location>
</feature>
<dbReference type="InterPro" id="IPR050368">
    <property type="entry name" value="ClC-type_chloride_channel"/>
</dbReference>
<keyword evidence="4 10" id="KW-1133">Transmembrane helix</keyword>
<keyword evidence="3 10" id="KW-0812">Transmembrane</keyword>
<protein>
    <submittedName>
        <fullName evidence="11">Chloride channel protein</fullName>
    </submittedName>
</protein>
<comment type="subcellular location">
    <subcellularLocation>
        <location evidence="1">Membrane</location>
        <topology evidence="1">Multi-pass membrane protein</topology>
    </subcellularLocation>
</comment>
<reference evidence="11 12" key="1">
    <citation type="submission" date="2021-12" db="EMBL/GenBank/DDBJ databases">
        <title>Discovery of the Pendulisporaceae a myxobacterial family with distinct sporulation behavior and unique specialized metabolism.</title>
        <authorList>
            <person name="Garcia R."/>
            <person name="Popoff A."/>
            <person name="Bader C.D."/>
            <person name="Loehr J."/>
            <person name="Walesch S."/>
            <person name="Walt C."/>
            <person name="Boldt J."/>
            <person name="Bunk B."/>
            <person name="Haeckl F.J.F.P.J."/>
            <person name="Gunesch A.P."/>
            <person name="Birkelbach J."/>
            <person name="Nuebel U."/>
            <person name="Pietschmann T."/>
            <person name="Bach T."/>
            <person name="Mueller R."/>
        </authorList>
    </citation>
    <scope>NUCLEOTIDE SEQUENCE [LARGE SCALE GENOMIC DNA]</scope>
    <source>
        <strain evidence="11 12">MSr12523</strain>
    </source>
</reference>